<evidence type="ECO:0008006" key="3">
    <source>
        <dbReference type="Google" id="ProtNLM"/>
    </source>
</evidence>
<protein>
    <recommendedName>
        <fullName evidence="3">DUF2634 domain-containing protein</fullName>
    </recommendedName>
</protein>
<name>A0A2B5XSX0_9BACI</name>
<dbReference type="EMBL" id="NUDL01000042">
    <property type="protein sequence ID" value="PEM55344.1"/>
    <property type="molecule type" value="Genomic_DNA"/>
</dbReference>
<dbReference type="Proteomes" id="UP000220621">
    <property type="component" value="Unassembled WGS sequence"/>
</dbReference>
<comment type="caution">
    <text evidence="1">The sequence shown here is derived from an EMBL/GenBank/DDBJ whole genome shotgun (WGS) entry which is preliminary data.</text>
</comment>
<accession>A0A2B5XSX0</accession>
<evidence type="ECO:0000313" key="1">
    <source>
        <dbReference type="EMBL" id="PEM55344.1"/>
    </source>
</evidence>
<organism evidence="1 2">
    <name type="scientific">Bacillus wiedmannii</name>
    <dbReference type="NCBI Taxonomy" id="1890302"/>
    <lineage>
        <taxon>Bacteria</taxon>
        <taxon>Bacillati</taxon>
        <taxon>Bacillota</taxon>
        <taxon>Bacilli</taxon>
        <taxon>Bacillales</taxon>
        <taxon>Bacillaceae</taxon>
        <taxon>Bacillus</taxon>
        <taxon>Bacillus cereus group</taxon>
    </lineage>
</organism>
<dbReference type="AlphaFoldDB" id="A0A2B5XSX0"/>
<reference evidence="1 2" key="1">
    <citation type="submission" date="2017-09" db="EMBL/GenBank/DDBJ databases">
        <title>Large-scale bioinformatics analysis of Bacillus genomes uncovers conserved roles of natural products in bacterial physiology.</title>
        <authorList>
            <consortium name="Agbiome Team Llc"/>
            <person name="Bleich R.M."/>
            <person name="Grubbs K.J."/>
            <person name="Santa Maria K.C."/>
            <person name="Allen S.E."/>
            <person name="Farag S."/>
            <person name="Shank E.A."/>
            <person name="Bowers A."/>
        </authorList>
    </citation>
    <scope>NUCLEOTIDE SEQUENCE [LARGE SCALE GENOMIC DNA]</scope>
    <source>
        <strain evidence="1 2">AFS010764</strain>
    </source>
</reference>
<dbReference type="RefSeq" id="WP_098102636.1">
    <property type="nucleotide sequence ID" value="NZ_NUDL01000042.1"/>
</dbReference>
<gene>
    <name evidence="1" type="ORF">CN611_14635</name>
</gene>
<proteinExistence type="predicted"/>
<sequence>MSDLLPKIDWSFGSDDEEHNNEEITGYLTPLFDFRSGEFVSDSNGVVKVDEGQVGMANLIEKIHLVPRNAYRVYTDAYGSDARYVLIDRELNEEAKILRLKEVIRDSLIYDKRVVDVSVIEIERQSDENDVFVASYIVNTIYGNIPVRREVMY</sequence>
<evidence type="ECO:0000313" key="2">
    <source>
        <dbReference type="Proteomes" id="UP000220621"/>
    </source>
</evidence>